<keyword evidence="1" id="KW-0472">Membrane</keyword>
<reference evidence="2 3" key="1">
    <citation type="journal article" date="2019" name="Anaerobe">
        <title>Detection of Robinsoniella peoriensis in multiple bone samples of a trauma patient.</title>
        <authorList>
            <person name="Schrottner P."/>
            <person name="Hartwich K."/>
            <person name="Bunk B."/>
            <person name="Schober I."/>
            <person name="Helbig S."/>
            <person name="Rudolph W.W."/>
            <person name="Gunzer F."/>
        </authorList>
    </citation>
    <scope>NUCLEOTIDE SEQUENCE [LARGE SCALE GENOMIC DNA]</scope>
    <source>
        <strain evidence="2 3">DSM 106044</strain>
    </source>
</reference>
<proteinExistence type="predicted"/>
<accession>A0A4U8QCL8</accession>
<organism evidence="2 3">
    <name type="scientific">Robinsoniella peoriensis</name>
    <dbReference type="NCBI Taxonomy" id="180332"/>
    <lineage>
        <taxon>Bacteria</taxon>
        <taxon>Bacillati</taxon>
        <taxon>Bacillota</taxon>
        <taxon>Clostridia</taxon>
        <taxon>Lachnospirales</taxon>
        <taxon>Lachnospiraceae</taxon>
        <taxon>Robinsoniella</taxon>
    </lineage>
</organism>
<feature type="transmembrane region" description="Helical" evidence="1">
    <location>
        <begin position="110"/>
        <end position="127"/>
    </location>
</feature>
<dbReference type="InterPro" id="IPR021359">
    <property type="entry name" value="DUF2812"/>
</dbReference>
<feature type="transmembrane region" description="Helical" evidence="1">
    <location>
        <begin position="177"/>
        <end position="198"/>
    </location>
</feature>
<evidence type="ECO:0000313" key="2">
    <source>
        <dbReference type="EMBL" id="TLD02294.1"/>
    </source>
</evidence>
<evidence type="ECO:0008006" key="4">
    <source>
        <dbReference type="Google" id="ProtNLM"/>
    </source>
</evidence>
<dbReference type="Proteomes" id="UP000306509">
    <property type="component" value="Unassembled WGS sequence"/>
</dbReference>
<gene>
    <name evidence="2" type="ORF">DSM106044_00807</name>
</gene>
<name>A0A4U8QCL8_9FIRM</name>
<protein>
    <recommendedName>
        <fullName evidence="4">DUF2812 domain-containing protein</fullName>
    </recommendedName>
</protein>
<sequence length="205" mass="24510">MKIFKFFLSFEKEEKWLNKMAKQGYLFEKKALCYHFKKVDFPKATFRIDYRKFSNYQDFLDYETMFEDSGWKHIVGTKSSGVQYFKKADSNCDEDIFSDVRSRAGRYKRIANMWLTCELAFIAYFIVLKSQGMISIQTLLTPKDWYLTPGLWELDGLGFLWCFLFETPFALFRGCSWLFCIFFIILYSFFAIKSTLLYDKSLNKI</sequence>
<dbReference type="AlphaFoldDB" id="A0A4U8QCL8"/>
<dbReference type="RefSeq" id="WP_138001837.1">
    <property type="nucleotide sequence ID" value="NZ_QGQD01000018.1"/>
</dbReference>
<dbReference type="STRING" id="180332.GCA_000797495_05261"/>
<evidence type="ECO:0000313" key="3">
    <source>
        <dbReference type="Proteomes" id="UP000306509"/>
    </source>
</evidence>
<dbReference type="Pfam" id="PF11193">
    <property type="entry name" value="DUF2812"/>
    <property type="match status" value="1"/>
</dbReference>
<keyword evidence="3" id="KW-1185">Reference proteome</keyword>
<dbReference type="EMBL" id="QGQD01000018">
    <property type="protein sequence ID" value="TLD02294.1"/>
    <property type="molecule type" value="Genomic_DNA"/>
</dbReference>
<comment type="caution">
    <text evidence="2">The sequence shown here is derived from an EMBL/GenBank/DDBJ whole genome shotgun (WGS) entry which is preliminary data.</text>
</comment>
<keyword evidence="1" id="KW-0812">Transmembrane</keyword>
<keyword evidence="1" id="KW-1133">Transmembrane helix</keyword>
<evidence type="ECO:0000256" key="1">
    <source>
        <dbReference type="SAM" id="Phobius"/>
    </source>
</evidence>